<dbReference type="GO" id="GO:0003677">
    <property type="term" value="F:DNA binding"/>
    <property type="evidence" value="ECO:0007669"/>
    <property type="project" value="UniProtKB-UniRule"/>
</dbReference>
<keyword evidence="4" id="KW-0233">DNA recombination</keyword>
<evidence type="ECO:0000256" key="6">
    <source>
        <dbReference type="SAM" id="MobiDB-lite"/>
    </source>
</evidence>
<organism evidence="9 10">
    <name type="scientific">Lentibacter algarum</name>
    <dbReference type="NCBI Taxonomy" id="576131"/>
    <lineage>
        <taxon>Bacteria</taxon>
        <taxon>Pseudomonadati</taxon>
        <taxon>Pseudomonadota</taxon>
        <taxon>Alphaproteobacteria</taxon>
        <taxon>Rhodobacterales</taxon>
        <taxon>Roseobacteraceae</taxon>
        <taxon>Lentibacter</taxon>
    </lineage>
</organism>
<feature type="compositionally biased region" description="Polar residues" evidence="6">
    <location>
        <begin position="76"/>
        <end position="85"/>
    </location>
</feature>
<dbReference type="InterPro" id="IPR010998">
    <property type="entry name" value="Integrase_recombinase_N"/>
</dbReference>
<gene>
    <name evidence="9" type="ORF">SAMN05444486_1165</name>
</gene>
<dbReference type="Pfam" id="PF20172">
    <property type="entry name" value="DUF6538"/>
    <property type="match status" value="1"/>
</dbReference>
<feature type="domain" description="Tyr recombinase" evidence="7">
    <location>
        <begin position="240"/>
        <end position="419"/>
    </location>
</feature>
<evidence type="ECO:0000313" key="9">
    <source>
        <dbReference type="EMBL" id="SDY90539.1"/>
    </source>
</evidence>
<reference evidence="9 10" key="1">
    <citation type="submission" date="2016-10" db="EMBL/GenBank/DDBJ databases">
        <authorList>
            <person name="de Groot N.N."/>
        </authorList>
    </citation>
    <scope>NUCLEOTIDE SEQUENCE [LARGE SCALE GENOMIC DNA]</scope>
    <source>
        <strain evidence="9 10">DSM 24677</strain>
    </source>
</reference>
<dbReference type="PROSITE" id="PS51898">
    <property type="entry name" value="TYR_RECOMBINASE"/>
    <property type="match status" value="1"/>
</dbReference>
<evidence type="ECO:0000256" key="5">
    <source>
        <dbReference type="PROSITE-ProRule" id="PRU01248"/>
    </source>
</evidence>
<dbReference type="STRING" id="576131.SAMN05444486_1165"/>
<evidence type="ECO:0000256" key="1">
    <source>
        <dbReference type="ARBA" id="ARBA00008857"/>
    </source>
</evidence>
<dbReference type="Gene3D" id="1.10.443.10">
    <property type="entry name" value="Intergrase catalytic core"/>
    <property type="match status" value="1"/>
</dbReference>
<dbReference type="InterPro" id="IPR013762">
    <property type="entry name" value="Integrase-like_cat_sf"/>
</dbReference>
<dbReference type="InterPro" id="IPR046668">
    <property type="entry name" value="DUF6538"/>
</dbReference>
<evidence type="ECO:0000259" key="7">
    <source>
        <dbReference type="PROSITE" id="PS51898"/>
    </source>
</evidence>
<sequence length="430" mass="47621">MSPQIKYAYKRHNTWIYRRTYPKALQPLLGSALKQSLKTGDATQAKARVAELNQTFAKVVAEAQDSMPRQGDALGSSPTETSSVLPTAAQAPRLGVTRPRYQRVRLVGDGLVAELAQAYLAEVSQRLRPGSYKSVRFALELLTSHLGNQQVGALTQAQGREVLGYITQLSPNVRKYREGKGATLPELATLSREQESTTLAPQTQARVLKQMSQFLDWCVGEGELGANPWEALKVKDRPEVHPHGMLSDAQVRILLSAKDRVLHSALLFGLLTGMRSGEICGLMAEDITGKGNLGRFISIRPNRVRLLKSKAAEREVPLHGILEQLLDTALPKSGRLFPHLSVDRVVKRYALLRRRHPELSGTVFHSTRKWFITQCERTGVPEHFTASLVGHHSARSANKLTYGLYSAGISDDQKREIVDGVRLPDWEGTS</sequence>
<protein>
    <submittedName>
        <fullName evidence="9">Site-specific recombinase XerD</fullName>
    </submittedName>
</protein>
<evidence type="ECO:0000256" key="2">
    <source>
        <dbReference type="ARBA" id="ARBA00022908"/>
    </source>
</evidence>
<dbReference type="Proteomes" id="UP000199026">
    <property type="component" value="Unassembled WGS sequence"/>
</dbReference>
<dbReference type="PROSITE" id="PS51900">
    <property type="entry name" value="CB"/>
    <property type="match status" value="1"/>
</dbReference>
<dbReference type="Pfam" id="PF00589">
    <property type="entry name" value="Phage_integrase"/>
    <property type="match status" value="1"/>
</dbReference>
<dbReference type="GO" id="GO:0015074">
    <property type="term" value="P:DNA integration"/>
    <property type="evidence" value="ECO:0007669"/>
    <property type="project" value="UniProtKB-KW"/>
</dbReference>
<dbReference type="EMBL" id="FNPR01000016">
    <property type="protein sequence ID" value="SDY90539.1"/>
    <property type="molecule type" value="Genomic_DNA"/>
</dbReference>
<dbReference type="SUPFAM" id="SSF56349">
    <property type="entry name" value="DNA breaking-rejoining enzymes"/>
    <property type="match status" value="1"/>
</dbReference>
<dbReference type="InterPro" id="IPR011010">
    <property type="entry name" value="DNA_brk_join_enz"/>
</dbReference>
<dbReference type="AlphaFoldDB" id="A0A1H3NQT7"/>
<comment type="similarity">
    <text evidence="1">Belongs to the 'phage' integrase family.</text>
</comment>
<dbReference type="OrthoDB" id="7222937at2"/>
<accession>A0A1H3NQT7</accession>
<dbReference type="InterPro" id="IPR050090">
    <property type="entry name" value="Tyrosine_recombinase_XerCD"/>
</dbReference>
<keyword evidence="2" id="KW-0229">DNA integration</keyword>
<dbReference type="PANTHER" id="PTHR30349:SF41">
    <property type="entry name" value="INTEGRASE_RECOMBINASE PROTEIN MJ0367-RELATED"/>
    <property type="match status" value="1"/>
</dbReference>
<keyword evidence="3 5" id="KW-0238">DNA-binding</keyword>
<evidence type="ECO:0000256" key="3">
    <source>
        <dbReference type="ARBA" id="ARBA00023125"/>
    </source>
</evidence>
<feature type="region of interest" description="Disordered" evidence="6">
    <location>
        <begin position="67"/>
        <end position="86"/>
    </location>
</feature>
<dbReference type="InterPro" id="IPR002104">
    <property type="entry name" value="Integrase_catalytic"/>
</dbReference>
<proteinExistence type="inferred from homology"/>
<feature type="domain" description="Core-binding (CB)" evidence="8">
    <location>
        <begin position="110"/>
        <end position="219"/>
    </location>
</feature>
<dbReference type="Gene3D" id="1.10.150.130">
    <property type="match status" value="1"/>
</dbReference>
<dbReference type="InterPro" id="IPR044068">
    <property type="entry name" value="CB"/>
</dbReference>
<dbReference type="PANTHER" id="PTHR30349">
    <property type="entry name" value="PHAGE INTEGRASE-RELATED"/>
    <property type="match status" value="1"/>
</dbReference>
<evidence type="ECO:0000256" key="4">
    <source>
        <dbReference type="ARBA" id="ARBA00023172"/>
    </source>
</evidence>
<name>A0A1H3NQT7_9RHOB</name>
<keyword evidence="10" id="KW-1185">Reference proteome</keyword>
<evidence type="ECO:0000313" key="10">
    <source>
        <dbReference type="Proteomes" id="UP000199026"/>
    </source>
</evidence>
<dbReference type="GO" id="GO:0006310">
    <property type="term" value="P:DNA recombination"/>
    <property type="evidence" value="ECO:0007669"/>
    <property type="project" value="UniProtKB-KW"/>
</dbReference>
<evidence type="ECO:0000259" key="8">
    <source>
        <dbReference type="PROSITE" id="PS51900"/>
    </source>
</evidence>